<dbReference type="InterPro" id="IPR029063">
    <property type="entry name" value="SAM-dependent_MTases_sf"/>
</dbReference>
<protein>
    <recommendedName>
        <fullName evidence="3">Adenine-specific DNA methylase</fullName>
    </recommendedName>
</protein>
<dbReference type="RefSeq" id="WP_172418958.1">
    <property type="nucleotide sequence ID" value="NZ_AP022558.1"/>
</dbReference>
<evidence type="ECO:0000313" key="1">
    <source>
        <dbReference type="EMBL" id="BBW98990.1"/>
    </source>
</evidence>
<geneLocation type="plasmid" evidence="1 2">
    <name>pGspE55-1</name>
</geneLocation>
<organism evidence="1 2">
    <name type="scientific">Geobacillus subterraneus</name>
    <dbReference type="NCBI Taxonomy" id="129338"/>
    <lineage>
        <taxon>Bacteria</taxon>
        <taxon>Bacillati</taxon>
        <taxon>Bacillota</taxon>
        <taxon>Bacilli</taxon>
        <taxon>Bacillales</taxon>
        <taxon>Anoxybacillaceae</taxon>
        <taxon>Geobacillus</taxon>
    </lineage>
</organism>
<accession>A0A679FS86</accession>
<keyword evidence="2" id="KW-1185">Reference proteome</keyword>
<evidence type="ECO:0008006" key="3">
    <source>
        <dbReference type="Google" id="ProtNLM"/>
    </source>
</evidence>
<evidence type="ECO:0000313" key="2">
    <source>
        <dbReference type="Proteomes" id="UP000501421"/>
    </source>
</evidence>
<dbReference type="EMBL" id="AP022558">
    <property type="protein sequence ID" value="BBW98990.1"/>
    <property type="molecule type" value="Genomic_DNA"/>
</dbReference>
<keyword evidence="1" id="KW-0614">Plasmid</keyword>
<name>A0A679FS86_9BACL</name>
<gene>
    <name evidence="1" type="ORF">GsuE55_38230</name>
</gene>
<dbReference type="AlphaFoldDB" id="A0A679FS86"/>
<sequence length="188" mass="21500">MNISRVWSMPNKHTFLIPPIRDLIERYVTTGVWLDPFANNNTLLTILSSRLNNVDIITNDLNEEYPTHFHLDAWSFLTMFSNDSVDGVVYDPPYSPRQVAECYKGIGKQVVMENTQASFWSKHKDQIARIVKPNGIVLSFGWNSMGMGESRGFEKEEILLVAHGGQHNDTICVVERKTKDVPKFRARS</sequence>
<dbReference type="Proteomes" id="UP000501421">
    <property type="component" value="Plasmid pGspE55-1"/>
</dbReference>
<proteinExistence type="predicted"/>
<reference evidence="2" key="1">
    <citation type="journal article" date="2020" name="Microbiol. Resour. Announc.">
        <title>Complete Genome Sequence of Geobacillus sp. Strain E55-1, Isolated from Mine Geyser in Japan.</title>
        <authorList>
            <person name="Miyazaki K."/>
            <person name="Hase E."/>
            <person name="Tokito N."/>
        </authorList>
    </citation>
    <scope>NUCLEOTIDE SEQUENCE [LARGE SCALE GENOMIC DNA]</scope>
    <source>
        <strain evidence="2">E55-1</strain>
        <plasmid evidence="2">pGspE55-1</plasmid>
    </source>
</reference>
<dbReference type="SUPFAM" id="SSF53335">
    <property type="entry name" value="S-adenosyl-L-methionine-dependent methyltransferases"/>
    <property type="match status" value="1"/>
</dbReference>